<dbReference type="InterPro" id="IPR036047">
    <property type="entry name" value="F-box-like_dom_sf"/>
</dbReference>
<dbReference type="PANTHER" id="PTHR48218:SF3">
    <property type="entry name" value="OS07G0170800 PROTEIN"/>
    <property type="match status" value="1"/>
</dbReference>
<proteinExistence type="predicted"/>
<dbReference type="AlphaFoldDB" id="A0A426XPL9"/>
<dbReference type="EMBL" id="AMZH03018620">
    <property type="protein sequence ID" value="RRT41390.1"/>
    <property type="molecule type" value="Genomic_DNA"/>
</dbReference>
<feature type="compositionally biased region" description="Basic and acidic residues" evidence="1">
    <location>
        <begin position="60"/>
        <end position="76"/>
    </location>
</feature>
<dbReference type="Pfam" id="PF12937">
    <property type="entry name" value="F-box-like"/>
    <property type="match status" value="1"/>
</dbReference>
<dbReference type="Gene3D" id="1.20.1280.50">
    <property type="match status" value="1"/>
</dbReference>
<gene>
    <name evidence="3" type="ORF">B296_00029865</name>
</gene>
<evidence type="ECO:0000313" key="3">
    <source>
        <dbReference type="EMBL" id="RRT41390.1"/>
    </source>
</evidence>
<organism evidence="3 4">
    <name type="scientific">Ensete ventricosum</name>
    <name type="common">Abyssinian banana</name>
    <name type="synonym">Musa ensete</name>
    <dbReference type="NCBI Taxonomy" id="4639"/>
    <lineage>
        <taxon>Eukaryota</taxon>
        <taxon>Viridiplantae</taxon>
        <taxon>Streptophyta</taxon>
        <taxon>Embryophyta</taxon>
        <taxon>Tracheophyta</taxon>
        <taxon>Spermatophyta</taxon>
        <taxon>Magnoliopsida</taxon>
        <taxon>Liliopsida</taxon>
        <taxon>Zingiberales</taxon>
        <taxon>Musaceae</taxon>
        <taxon>Ensete</taxon>
    </lineage>
</organism>
<dbReference type="PROSITE" id="PS51257">
    <property type="entry name" value="PROKAR_LIPOPROTEIN"/>
    <property type="match status" value="1"/>
</dbReference>
<accession>A0A426XPL9</accession>
<evidence type="ECO:0000256" key="1">
    <source>
        <dbReference type="SAM" id="MobiDB-lite"/>
    </source>
</evidence>
<evidence type="ECO:0000259" key="2">
    <source>
        <dbReference type="Pfam" id="PF12937"/>
    </source>
</evidence>
<reference evidence="3 4" key="1">
    <citation type="journal article" date="2014" name="Agronomy (Basel)">
        <title>A Draft Genome Sequence for Ensete ventricosum, the Drought-Tolerant Tree Against Hunger.</title>
        <authorList>
            <person name="Harrison J."/>
            <person name="Moore K.A."/>
            <person name="Paszkiewicz K."/>
            <person name="Jones T."/>
            <person name="Grant M."/>
            <person name="Ambacheew D."/>
            <person name="Muzemil S."/>
            <person name="Studholme D.J."/>
        </authorList>
    </citation>
    <scope>NUCLEOTIDE SEQUENCE [LARGE SCALE GENOMIC DNA]</scope>
</reference>
<dbReference type="InterPro" id="IPR001810">
    <property type="entry name" value="F-box_dom"/>
</dbReference>
<evidence type="ECO:0000313" key="4">
    <source>
        <dbReference type="Proteomes" id="UP000287651"/>
    </source>
</evidence>
<dbReference type="SUPFAM" id="SSF81383">
    <property type="entry name" value="F-box domain"/>
    <property type="match status" value="1"/>
</dbReference>
<sequence>MPDRQTSLFGGAISCRLIFRDRTPHSLRYCCFVPLRGALAPMAVLSKDVGGGGRKRTRQGRRDADGGARAAREERQGAARDPLVVLGPDVMTKILEFADARSVARCTVVSRSWHEIAASDRLWAPKMFLFQYAKLLQGKAHVPRLSNLRGASRLAAYSMSVVDGKRVRDCLQIGYFIRIMKEDLCDHVWEFRYKKVKHHLSLFLLFTCLFWQAAPEYWRDLDPSWKGTSPPMHRYFHLNGSHTADHDDKVWGGHECTYSIMTSYVGEGQIRDHYVRINRWPAMTVSRKEDWRWEMSNHLYCYISVPDAEKEGGTGPLFPAW</sequence>
<name>A0A426XPL9_ENSVE</name>
<dbReference type="Proteomes" id="UP000287651">
    <property type="component" value="Unassembled WGS sequence"/>
</dbReference>
<feature type="domain" description="F-box" evidence="2">
    <location>
        <begin position="88"/>
        <end position="123"/>
    </location>
</feature>
<dbReference type="PANTHER" id="PTHR48218">
    <property type="entry name" value="F-BOX DOMAIN CONTAINING PROTEIN"/>
    <property type="match status" value="1"/>
</dbReference>
<protein>
    <recommendedName>
        <fullName evidence="2">F-box domain-containing protein</fullName>
    </recommendedName>
</protein>
<comment type="caution">
    <text evidence="3">The sequence shown here is derived from an EMBL/GenBank/DDBJ whole genome shotgun (WGS) entry which is preliminary data.</text>
</comment>
<feature type="region of interest" description="Disordered" evidence="1">
    <location>
        <begin position="49"/>
        <end position="76"/>
    </location>
</feature>